<sequence length="354" mass="41825">MILDYIILQCIKKIKSERSTASIFHLLSGKRSAQTLQDANMYELTAYFGIYKGMHRSLFQQQIYELQKKKYITLDSQDNAHITGDGDAFLKKEEYNHLIKDLNGMEYTRNSDLLWLRLQLWIQTYTNIAHNNYFFVAITDNKEVQSWVKQHYSKYNVYIKEWLTGVYQELEYFLKQIDSLLADLFVERLSGYKKIGLTKDQLAKKYYVKETDIHIYQTIVIHKLIVHIESNYNNLKYIQCFYTDINSAEKFMTDSAKKTNRWLNKGFDLNHIAKIRNLKISTIQDHVIEIAFTDSDFVITQFVEQKTIDTIITAVKQLDTTKLKQIKNYLEGRYSYFEIRLVLAYSKTKAIGGE</sequence>
<gene>
    <name evidence="2" type="ORF">GCM10011351_05590</name>
</gene>
<evidence type="ECO:0000313" key="3">
    <source>
        <dbReference type="Proteomes" id="UP000618460"/>
    </source>
</evidence>
<dbReference type="OrthoDB" id="2354672at2"/>
<dbReference type="AlphaFoldDB" id="A0A917THJ7"/>
<reference evidence="2" key="2">
    <citation type="submission" date="2020-09" db="EMBL/GenBank/DDBJ databases">
        <authorList>
            <person name="Sun Q."/>
            <person name="Zhou Y."/>
        </authorList>
    </citation>
    <scope>NUCLEOTIDE SEQUENCE</scope>
    <source>
        <strain evidence="2">CGMCC 1.6333</strain>
    </source>
</reference>
<comment type="caution">
    <text evidence="2">The sequence shown here is derived from an EMBL/GenBank/DDBJ whole genome shotgun (WGS) entry which is preliminary data.</text>
</comment>
<dbReference type="Gene3D" id="1.10.10.1390">
    <property type="entry name" value="ATP-dependent DNA helicase RecQ"/>
    <property type="match status" value="1"/>
</dbReference>
<dbReference type="GO" id="GO:0004386">
    <property type="term" value="F:helicase activity"/>
    <property type="evidence" value="ECO:0007669"/>
    <property type="project" value="UniProtKB-KW"/>
</dbReference>
<feature type="domain" description="Helicase Helix-turn-helix" evidence="1">
    <location>
        <begin position="255"/>
        <end position="343"/>
    </location>
</feature>
<evidence type="ECO:0000313" key="2">
    <source>
        <dbReference type="EMBL" id="GGM22651.1"/>
    </source>
</evidence>
<dbReference type="RefSeq" id="WP_117152079.1">
    <property type="nucleotide sequence ID" value="NZ_BMLG01000001.1"/>
</dbReference>
<dbReference type="Pfam" id="PF14493">
    <property type="entry name" value="HTH_40"/>
    <property type="match status" value="1"/>
</dbReference>
<organism evidence="2 3">
    <name type="scientific">Paraliobacillus quinghaiensis</name>
    <dbReference type="NCBI Taxonomy" id="470815"/>
    <lineage>
        <taxon>Bacteria</taxon>
        <taxon>Bacillati</taxon>
        <taxon>Bacillota</taxon>
        <taxon>Bacilli</taxon>
        <taxon>Bacillales</taxon>
        <taxon>Bacillaceae</taxon>
        <taxon>Paraliobacillus</taxon>
    </lineage>
</organism>
<reference evidence="2" key="1">
    <citation type="journal article" date="2014" name="Int. J. Syst. Evol. Microbiol.">
        <title>Complete genome sequence of Corynebacterium casei LMG S-19264T (=DSM 44701T), isolated from a smear-ripened cheese.</title>
        <authorList>
            <consortium name="US DOE Joint Genome Institute (JGI-PGF)"/>
            <person name="Walter F."/>
            <person name="Albersmeier A."/>
            <person name="Kalinowski J."/>
            <person name="Ruckert C."/>
        </authorList>
    </citation>
    <scope>NUCLEOTIDE SEQUENCE</scope>
    <source>
        <strain evidence="2">CGMCC 1.6333</strain>
    </source>
</reference>
<dbReference type="EMBL" id="BMLG01000001">
    <property type="protein sequence ID" value="GGM22651.1"/>
    <property type="molecule type" value="Genomic_DNA"/>
</dbReference>
<accession>A0A917THJ7</accession>
<proteinExistence type="predicted"/>
<dbReference type="InterPro" id="IPR008308">
    <property type="entry name" value="YpbB-like"/>
</dbReference>
<keyword evidence="2" id="KW-0067">ATP-binding</keyword>
<protein>
    <submittedName>
        <fullName evidence="2">ATP-dependent DNA helicase RecQ</fullName>
    </submittedName>
</protein>
<name>A0A917THJ7_9BACI</name>
<keyword evidence="2" id="KW-0347">Helicase</keyword>
<keyword evidence="2" id="KW-0378">Hydrolase</keyword>
<dbReference type="Proteomes" id="UP000618460">
    <property type="component" value="Unassembled WGS sequence"/>
</dbReference>
<dbReference type="InterPro" id="IPR029491">
    <property type="entry name" value="Helicase_HTH"/>
</dbReference>
<keyword evidence="3" id="KW-1185">Reference proteome</keyword>
<evidence type="ECO:0000259" key="1">
    <source>
        <dbReference type="Pfam" id="PF14493"/>
    </source>
</evidence>
<dbReference type="PIRSF" id="PIRSF021350">
    <property type="entry name" value="UCP021350"/>
    <property type="match status" value="1"/>
</dbReference>
<keyword evidence="2" id="KW-0547">Nucleotide-binding</keyword>